<dbReference type="AlphaFoldDB" id="A0A382LIG0"/>
<dbReference type="EMBL" id="UINC01087028">
    <property type="protein sequence ID" value="SVC36023.1"/>
    <property type="molecule type" value="Genomic_DNA"/>
</dbReference>
<feature type="non-terminal residue" evidence="2">
    <location>
        <position position="1"/>
    </location>
</feature>
<proteinExistence type="predicted"/>
<sequence length="86" mass="9619">LVPARSRPGRRRGAVQPRDHVRERQGRPAGLRAGAHLVQPRGLTNGRWAPAARCRRSRPSCKPDEPHPDCRRPTPRPRVGRRASAV</sequence>
<feature type="compositionally biased region" description="Basic residues" evidence="1">
    <location>
        <begin position="73"/>
        <end position="86"/>
    </location>
</feature>
<protein>
    <submittedName>
        <fullName evidence="2">Uncharacterized protein</fullName>
    </submittedName>
</protein>
<feature type="compositionally biased region" description="Basic and acidic residues" evidence="1">
    <location>
        <begin position="17"/>
        <end position="26"/>
    </location>
</feature>
<feature type="non-terminal residue" evidence="2">
    <location>
        <position position="86"/>
    </location>
</feature>
<accession>A0A382LIG0</accession>
<reference evidence="2" key="1">
    <citation type="submission" date="2018-05" db="EMBL/GenBank/DDBJ databases">
        <authorList>
            <person name="Lanie J.A."/>
            <person name="Ng W.-L."/>
            <person name="Kazmierczak K.M."/>
            <person name="Andrzejewski T.M."/>
            <person name="Davidsen T.M."/>
            <person name="Wayne K.J."/>
            <person name="Tettelin H."/>
            <person name="Glass J.I."/>
            <person name="Rusch D."/>
            <person name="Podicherti R."/>
            <person name="Tsui H.-C.T."/>
            <person name="Winkler M.E."/>
        </authorList>
    </citation>
    <scope>NUCLEOTIDE SEQUENCE</scope>
</reference>
<evidence type="ECO:0000256" key="1">
    <source>
        <dbReference type="SAM" id="MobiDB-lite"/>
    </source>
</evidence>
<name>A0A382LIG0_9ZZZZ</name>
<feature type="compositionally biased region" description="Basic and acidic residues" evidence="1">
    <location>
        <begin position="61"/>
        <end position="72"/>
    </location>
</feature>
<evidence type="ECO:0000313" key="2">
    <source>
        <dbReference type="EMBL" id="SVC36023.1"/>
    </source>
</evidence>
<organism evidence="2">
    <name type="scientific">marine metagenome</name>
    <dbReference type="NCBI Taxonomy" id="408172"/>
    <lineage>
        <taxon>unclassified sequences</taxon>
        <taxon>metagenomes</taxon>
        <taxon>ecological metagenomes</taxon>
    </lineage>
</organism>
<feature type="region of interest" description="Disordered" evidence="1">
    <location>
        <begin position="1"/>
        <end position="86"/>
    </location>
</feature>
<gene>
    <name evidence="2" type="ORF">METZ01_LOCUS288877</name>
</gene>